<dbReference type="InterPro" id="IPR014039">
    <property type="entry name" value="Transl_elong_EFTs/EF1B_dimer"/>
</dbReference>
<evidence type="ECO:0000313" key="9">
    <source>
        <dbReference type="Proteomes" id="UP001295794"/>
    </source>
</evidence>
<accession>A0AAD2Q6W9</accession>
<dbReference type="Pfam" id="PF00889">
    <property type="entry name" value="EF_TS"/>
    <property type="match status" value="1"/>
</dbReference>
<name>A0AAD2Q6W9_9AGAR</name>
<dbReference type="InterPro" id="IPR001816">
    <property type="entry name" value="Transl_elong_EFTs/EF1B"/>
</dbReference>
<dbReference type="PANTHER" id="PTHR11741">
    <property type="entry name" value="ELONGATION FACTOR TS"/>
    <property type="match status" value="1"/>
</dbReference>
<keyword evidence="3 6" id="KW-0648">Protein biosynthesis</keyword>
<dbReference type="AlphaFoldDB" id="A0AAD2Q6W9"/>
<keyword evidence="9" id="KW-1185">Reference proteome</keyword>
<dbReference type="SUPFAM" id="SSF46934">
    <property type="entry name" value="UBA-like"/>
    <property type="match status" value="1"/>
</dbReference>
<gene>
    <name evidence="6" type="primary">TSF1</name>
    <name evidence="8" type="ORF">MYCIT1_LOCUS31201</name>
</gene>
<dbReference type="HAMAP" id="MF_00050">
    <property type="entry name" value="EF_Ts"/>
    <property type="match status" value="1"/>
</dbReference>
<feature type="domain" description="Translation elongation factor EFTs/EF1B dimerisation" evidence="7">
    <location>
        <begin position="110"/>
        <end position="272"/>
    </location>
</feature>
<dbReference type="InterPro" id="IPR036402">
    <property type="entry name" value="EF-Ts_dimer_sf"/>
</dbReference>
<dbReference type="GO" id="GO:0005739">
    <property type="term" value="C:mitochondrion"/>
    <property type="evidence" value="ECO:0007669"/>
    <property type="project" value="UniProtKB-SubCell"/>
</dbReference>
<evidence type="ECO:0000256" key="6">
    <source>
        <dbReference type="HAMAP-Rule" id="MF_03135"/>
    </source>
</evidence>
<comment type="caution">
    <text evidence="8">The sequence shown here is derived from an EMBL/GenBank/DDBJ whole genome shotgun (WGS) entry which is preliminary data.</text>
</comment>
<dbReference type="EMBL" id="CAVNYO010000440">
    <property type="protein sequence ID" value="CAK5280647.1"/>
    <property type="molecule type" value="Genomic_DNA"/>
</dbReference>
<dbReference type="CDD" id="cd14275">
    <property type="entry name" value="UBA_EF-Ts"/>
    <property type="match status" value="1"/>
</dbReference>
<reference evidence="8" key="1">
    <citation type="submission" date="2023-11" db="EMBL/GenBank/DDBJ databases">
        <authorList>
            <person name="De Vega J J."/>
            <person name="De Vega J J."/>
        </authorList>
    </citation>
    <scope>NUCLEOTIDE SEQUENCE</scope>
</reference>
<evidence type="ECO:0000313" key="8">
    <source>
        <dbReference type="EMBL" id="CAK5280647.1"/>
    </source>
</evidence>
<comment type="similarity">
    <text evidence="1 6">Belongs to the EF-Ts family.</text>
</comment>
<dbReference type="SUPFAM" id="SSF54713">
    <property type="entry name" value="Elongation factor Ts (EF-Ts), dimerisation domain"/>
    <property type="match status" value="1"/>
</dbReference>
<evidence type="ECO:0000256" key="3">
    <source>
        <dbReference type="ARBA" id="ARBA00022917"/>
    </source>
</evidence>
<dbReference type="Gene3D" id="1.10.8.10">
    <property type="entry name" value="DNA helicase RuvA subunit, C-terminal domain"/>
    <property type="match status" value="1"/>
</dbReference>
<comment type="function">
    <text evidence="6">Associates with the EF-Tu.GDP complex and induces the exchange of GDP to GTP. It remains bound to the aminoacyl-tRNA.EF-Tu.GTP complex up to the GTP hydrolysis stage on the ribosome.</text>
</comment>
<keyword evidence="5 6" id="KW-0496">Mitochondrion</keyword>
<evidence type="ECO:0000256" key="4">
    <source>
        <dbReference type="ARBA" id="ARBA00022946"/>
    </source>
</evidence>
<dbReference type="GO" id="GO:0070125">
    <property type="term" value="P:mitochondrial translational elongation"/>
    <property type="evidence" value="ECO:0007669"/>
    <property type="project" value="TreeGrafter"/>
</dbReference>
<keyword evidence="2 6" id="KW-0251">Elongation factor</keyword>
<evidence type="ECO:0000256" key="1">
    <source>
        <dbReference type="ARBA" id="ARBA00005532"/>
    </source>
</evidence>
<protein>
    <recommendedName>
        <fullName evidence="6">Elongation factor Ts, mitochondrial</fullName>
        <shortName evidence="6">EF-Ts</shortName>
        <shortName evidence="6">EF-TsMt</shortName>
    </recommendedName>
</protein>
<keyword evidence="4" id="KW-0809">Transit peptide</keyword>
<evidence type="ECO:0000256" key="2">
    <source>
        <dbReference type="ARBA" id="ARBA00022768"/>
    </source>
</evidence>
<proteinExistence type="inferred from homology"/>
<dbReference type="Proteomes" id="UP001295794">
    <property type="component" value="Unassembled WGS sequence"/>
</dbReference>
<comment type="subcellular location">
    <subcellularLocation>
        <location evidence="6">Mitochondrion</location>
    </subcellularLocation>
</comment>
<sequence>MWPIALCRKQLFAPSLYFRNARNYLTEKPSIKLVAELRKLTEVSIVKAREALSASNNDVNGALEWLKQDLLASGEKKAAKVQDRHTGEGLVGVAVLSPGVTASQSGGVRAAMIELNCETDFVGRNALFGSLVADIAHTAAFLAEPSATDSHFSPLPVEILQDAPLLSSQNPNPSPDSTVSRAIRDLIAKVGENVVLRRAVTVVRPPPSTLTVGYRTPFYMHNSINDPTQGRIGVLGLLQLASPHLHETFQDPTFVGELERIERSLARQIAGFETRSVRGPEGAEDALYNQPFMIPGDMSGQPVGKVLEAWSKAQKMDTVDLHAFAKWTVGESLA</sequence>
<dbReference type="Gene3D" id="3.30.479.20">
    <property type="entry name" value="Elongation factor Ts, dimerisation domain"/>
    <property type="match status" value="2"/>
</dbReference>
<dbReference type="PANTHER" id="PTHR11741:SF0">
    <property type="entry name" value="ELONGATION FACTOR TS, MITOCHONDRIAL"/>
    <property type="match status" value="1"/>
</dbReference>
<dbReference type="InterPro" id="IPR009060">
    <property type="entry name" value="UBA-like_sf"/>
</dbReference>
<organism evidence="8 9">
    <name type="scientific">Mycena citricolor</name>
    <dbReference type="NCBI Taxonomy" id="2018698"/>
    <lineage>
        <taxon>Eukaryota</taxon>
        <taxon>Fungi</taxon>
        <taxon>Dikarya</taxon>
        <taxon>Basidiomycota</taxon>
        <taxon>Agaricomycotina</taxon>
        <taxon>Agaricomycetes</taxon>
        <taxon>Agaricomycetidae</taxon>
        <taxon>Agaricales</taxon>
        <taxon>Marasmiineae</taxon>
        <taxon>Mycenaceae</taxon>
        <taxon>Mycena</taxon>
    </lineage>
</organism>
<dbReference type="GO" id="GO:0003746">
    <property type="term" value="F:translation elongation factor activity"/>
    <property type="evidence" value="ECO:0007669"/>
    <property type="project" value="UniProtKB-UniRule"/>
</dbReference>
<evidence type="ECO:0000259" key="7">
    <source>
        <dbReference type="Pfam" id="PF00889"/>
    </source>
</evidence>
<evidence type="ECO:0000256" key="5">
    <source>
        <dbReference type="ARBA" id="ARBA00023128"/>
    </source>
</evidence>